<dbReference type="NCBIfam" id="TIGR02464">
    <property type="entry name" value="ribofla_fusion"/>
    <property type="match status" value="1"/>
</dbReference>
<sequence>MSDTRSRFTFFWRQESPFSQWHPCEFVAGGARFTCAEQYMMHGKAVLFGDTEIAARILGTKSPKQHKALGRKVRGFDGAVWERERERIVYEGNHAKFTQNAELLAALLATVGTELVEASPLDRIWGVGLSAEDPRIQDPATWRGQNLLGKVLTRLREDLLASGVTQARPVRA</sequence>
<evidence type="ECO:0000256" key="2">
    <source>
        <dbReference type="ARBA" id="ARBA00000751"/>
    </source>
</evidence>
<reference evidence="4 5" key="1">
    <citation type="submission" date="2019-08" db="EMBL/GenBank/DDBJ databases">
        <title>Archangium and Cystobacter genomes.</title>
        <authorList>
            <person name="Chen I.-C.K."/>
            <person name="Wielgoss S."/>
        </authorList>
    </citation>
    <scope>NUCLEOTIDE SEQUENCE [LARGE SCALE GENOMIC DNA]</scope>
    <source>
        <strain evidence="4 5">Cbm 6</strain>
    </source>
</reference>
<dbReference type="RefSeq" id="WP_395809179.1">
    <property type="nucleotide sequence ID" value="NZ_CP043494.1"/>
</dbReference>
<feature type="domain" description="NADAR" evidence="3">
    <location>
        <begin position="10"/>
        <end position="159"/>
    </location>
</feature>
<accession>A0ABY9X4I9</accession>
<dbReference type="Proteomes" id="UP001611383">
    <property type="component" value="Chromosome"/>
</dbReference>
<evidence type="ECO:0000313" key="5">
    <source>
        <dbReference type="Proteomes" id="UP001611383"/>
    </source>
</evidence>
<dbReference type="Gene3D" id="1.10.357.40">
    <property type="entry name" value="YbiA-like"/>
    <property type="match status" value="1"/>
</dbReference>
<dbReference type="InterPro" id="IPR037238">
    <property type="entry name" value="YbiA-like_sf"/>
</dbReference>
<evidence type="ECO:0000313" key="4">
    <source>
        <dbReference type="EMBL" id="WNG50289.1"/>
    </source>
</evidence>
<evidence type="ECO:0000259" key="3">
    <source>
        <dbReference type="Pfam" id="PF08719"/>
    </source>
</evidence>
<comment type="catalytic activity">
    <reaction evidence="2">
        <text>2,5-diamino-6-hydroxy-4-(5-phosphoribosylamino)-pyrimidine + H2O = 2,5,6-triamino-4-hydroxypyrimidine + D-ribose 5-phosphate</text>
        <dbReference type="Rhea" id="RHEA:23436"/>
        <dbReference type="ChEBI" id="CHEBI:15377"/>
        <dbReference type="ChEBI" id="CHEBI:58614"/>
        <dbReference type="ChEBI" id="CHEBI:78346"/>
        <dbReference type="ChEBI" id="CHEBI:137796"/>
    </reaction>
</comment>
<name>A0ABY9X4I9_9BACT</name>
<organism evidence="4 5">
    <name type="scientific">Archangium minus</name>
    <dbReference type="NCBI Taxonomy" id="83450"/>
    <lineage>
        <taxon>Bacteria</taxon>
        <taxon>Pseudomonadati</taxon>
        <taxon>Myxococcota</taxon>
        <taxon>Myxococcia</taxon>
        <taxon>Myxococcales</taxon>
        <taxon>Cystobacterineae</taxon>
        <taxon>Archangiaceae</taxon>
        <taxon>Archangium</taxon>
    </lineage>
</organism>
<dbReference type="SUPFAM" id="SSF143990">
    <property type="entry name" value="YbiA-like"/>
    <property type="match status" value="1"/>
</dbReference>
<keyword evidence="5" id="KW-1185">Reference proteome</keyword>
<protein>
    <submittedName>
        <fullName evidence="4">NADAR family protein</fullName>
    </submittedName>
</protein>
<dbReference type="CDD" id="cd15457">
    <property type="entry name" value="NADAR"/>
    <property type="match status" value="1"/>
</dbReference>
<gene>
    <name evidence="4" type="ORF">F0U60_43775</name>
</gene>
<dbReference type="EMBL" id="CP043494">
    <property type="protein sequence ID" value="WNG50289.1"/>
    <property type="molecule type" value="Genomic_DNA"/>
</dbReference>
<comment type="catalytic activity">
    <reaction evidence="1">
        <text>5-amino-6-(5-phospho-D-ribosylamino)uracil + H2O = 5,6-diaminouracil + D-ribose 5-phosphate</text>
        <dbReference type="Rhea" id="RHEA:55020"/>
        <dbReference type="ChEBI" id="CHEBI:15377"/>
        <dbReference type="ChEBI" id="CHEBI:46252"/>
        <dbReference type="ChEBI" id="CHEBI:58453"/>
        <dbReference type="ChEBI" id="CHEBI:78346"/>
    </reaction>
</comment>
<dbReference type="InterPro" id="IPR012816">
    <property type="entry name" value="NADAR"/>
</dbReference>
<evidence type="ECO:0000256" key="1">
    <source>
        <dbReference type="ARBA" id="ARBA00000022"/>
    </source>
</evidence>
<proteinExistence type="predicted"/>
<dbReference type="Pfam" id="PF08719">
    <property type="entry name" value="NADAR"/>
    <property type="match status" value="1"/>
</dbReference>